<dbReference type="PANTHER" id="PTHR12984">
    <property type="entry name" value="SCY1-RELATED S/T PROTEIN KINASE-LIKE"/>
    <property type="match status" value="1"/>
</dbReference>
<dbReference type="GO" id="GO:0005524">
    <property type="term" value="F:ATP binding"/>
    <property type="evidence" value="ECO:0007669"/>
    <property type="project" value="InterPro"/>
</dbReference>
<accession>A0A1L0BBX2</accession>
<feature type="compositionally biased region" description="Polar residues" evidence="1">
    <location>
        <begin position="772"/>
        <end position="786"/>
    </location>
</feature>
<dbReference type="AlphaFoldDB" id="A0A1L0BBX2"/>
<dbReference type="InterPro" id="IPR011989">
    <property type="entry name" value="ARM-like"/>
</dbReference>
<dbReference type="InterPro" id="IPR051177">
    <property type="entry name" value="CIK-Related_Protein"/>
</dbReference>
<name>A0A1L0BBX2_9ASCO</name>
<dbReference type="PANTHER" id="PTHR12984:SF6">
    <property type="entry name" value="SCY1-LIKE PROTEIN 2"/>
    <property type="match status" value="1"/>
</dbReference>
<dbReference type="PROSITE" id="PS50011">
    <property type="entry name" value="PROTEIN_KINASE_DOM"/>
    <property type="match status" value="1"/>
</dbReference>
<evidence type="ECO:0000256" key="1">
    <source>
        <dbReference type="SAM" id="MobiDB-lite"/>
    </source>
</evidence>
<dbReference type="Gene3D" id="3.30.200.20">
    <property type="entry name" value="Phosphorylase Kinase, domain 1"/>
    <property type="match status" value="1"/>
</dbReference>
<reference evidence="3 4" key="1">
    <citation type="submission" date="2016-10" db="EMBL/GenBank/DDBJ databases">
        <authorList>
            <person name="de Groot N.N."/>
        </authorList>
    </citation>
    <scope>NUCLEOTIDE SEQUENCE [LARGE SCALE GENOMIC DNA]</scope>
    <source>
        <strain evidence="3 4">PYCC 4715</strain>
    </source>
</reference>
<dbReference type="GO" id="GO:0004672">
    <property type="term" value="F:protein kinase activity"/>
    <property type="evidence" value="ECO:0007669"/>
    <property type="project" value="InterPro"/>
</dbReference>
<dbReference type="InterPro" id="IPR000719">
    <property type="entry name" value="Prot_kinase_dom"/>
</dbReference>
<evidence type="ECO:0000313" key="3">
    <source>
        <dbReference type="EMBL" id="SGZ49140.1"/>
    </source>
</evidence>
<proteinExistence type="predicted"/>
<dbReference type="Gene3D" id="1.10.510.10">
    <property type="entry name" value="Transferase(Phosphotransferase) domain 1"/>
    <property type="match status" value="1"/>
</dbReference>
<gene>
    <name evidence="3" type="ORF">SAMEA4029009_CIC11G00000005085</name>
</gene>
<feature type="region of interest" description="Disordered" evidence="1">
    <location>
        <begin position="812"/>
        <end position="835"/>
    </location>
</feature>
<sequence length="835" mass="94826">MFKSVFKTGIRGIYNVSDNLSFQTDSWSVYPAKHKLTGKVVSVFIFDKTKFETLVNRICSQSPNTKNPKLIISECYELVKYEVSQLTKLKHPQILTIIEVLEETKLKFLFVSEPVVATLNTLDLNKEDELSIQKGLLEISKGLQFLHNFCSIVHLNLQPQSVFVNAQGDWKLAGFKFLQNLNDISSLERENFYIMNNSSVVPFANLNVNFTAPELIVDSAGLKLGNPNDIWSLGVLIFFLYNKGEYLIDCFDNNSPSDFKDEFRKFQQKFYNHHPSELRYLLKGVPQSLWLIMTQLLARYPNDRISIDQFIDSEYFNGSLIKMMWFIDEFSTKTIDEKLVFLEGLLNQKDDLLSKLPTNFKNSKLLPLLVEVITSEINLLSNTRLTTDTDKFLSASLMVVLRIGQDLSSLSFQDRIYEPLLNTHKSKKSETSTFTKLSKVSVNIRLAIVNNTEMLLKKLQPKQVIEIVQELANLCLTFSPSDIDLQANQIQLQDLYLKNLELVAGLIDFPYMKNTLFPLLCQVFKTTTVLSTKLQTLCTFQILIEKKAIDRVIVNEQLLPVLENLKSRDKRIIVHVLQFFVQLTQSEHISLELEILVDRILVQCFRLSFGCNECSKQEFQEFMNYIATIQKSLTERKFATLSEGSHAPATSFDSIINTPLLRHGGKNEIAKTPLLKPMAPLKDIQQKPQPPQKDVGVRSKVKPLTLKPQKAPLSFGATTARSNAINSTLVSNLHPLNRADDEDEEFDEYQNTNPSRNGNGSSIDWSSARAHPQSQTTHSFGQTLQPQNIPIASGQLTAKVNYPPGFNANLVLTPNSTGTREQKKATNPNDLLDFL</sequence>
<dbReference type="SUPFAM" id="SSF56112">
    <property type="entry name" value="Protein kinase-like (PK-like)"/>
    <property type="match status" value="1"/>
</dbReference>
<dbReference type="InterPro" id="IPR011009">
    <property type="entry name" value="Kinase-like_dom_sf"/>
</dbReference>
<dbReference type="EMBL" id="LT635764">
    <property type="protein sequence ID" value="SGZ49140.1"/>
    <property type="molecule type" value="Genomic_DNA"/>
</dbReference>
<dbReference type="Pfam" id="PF00069">
    <property type="entry name" value="Pkinase"/>
    <property type="match status" value="1"/>
</dbReference>
<organism evidence="3 4">
    <name type="scientific">Sungouiella intermedia</name>
    <dbReference type="NCBI Taxonomy" id="45354"/>
    <lineage>
        <taxon>Eukaryota</taxon>
        <taxon>Fungi</taxon>
        <taxon>Dikarya</taxon>
        <taxon>Ascomycota</taxon>
        <taxon>Saccharomycotina</taxon>
        <taxon>Pichiomycetes</taxon>
        <taxon>Metschnikowiaceae</taxon>
        <taxon>Sungouiella</taxon>
    </lineage>
</organism>
<evidence type="ECO:0000259" key="2">
    <source>
        <dbReference type="PROSITE" id="PS50011"/>
    </source>
</evidence>
<dbReference type="SMART" id="SM00220">
    <property type="entry name" value="S_TKc"/>
    <property type="match status" value="1"/>
</dbReference>
<feature type="region of interest" description="Disordered" evidence="1">
    <location>
        <begin position="742"/>
        <end position="786"/>
    </location>
</feature>
<dbReference type="Gene3D" id="1.25.10.10">
    <property type="entry name" value="Leucine-rich Repeat Variant"/>
    <property type="match status" value="1"/>
</dbReference>
<feature type="domain" description="Protein kinase" evidence="2">
    <location>
        <begin position="1"/>
        <end position="316"/>
    </location>
</feature>
<protein>
    <submittedName>
        <fullName evidence="3">CIC11C00000005085</fullName>
    </submittedName>
</protein>
<evidence type="ECO:0000313" key="4">
    <source>
        <dbReference type="Proteomes" id="UP000182259"/>
    </source>
</evidence>
<dbReference type="Proteomes" id="UP000182259">
    <property type="component" value="Chromosome I"/>
</dbReference>
<feature type="compositionally biased region" description="Polar residues" evidence="1">
    <location>
        <begin position="749"/>
        <end position="765"/>
    </location>
</feature>
<feature type="compositionally biased region" description="Polar residues" evidence="1">
    <location>
        <begin position="812"/>
        <end position="829"/>
    </location>
</feature>